<accession>A0A285N1R8</accession>
<reference evidence="4" key="1">
    <citation type="submission" date="2017-09" db="EMBL/GenBank/DDBJ databases">
        <authorList>
            <person name="Varghese N."/>
            <person name="Submissions S."/>
        </authorList>
    </citation>
    <scope>NUCLEOTIDE SEQUENCE [LARGE SCALE GENOMIC DNA]</scope>
    <source>
        <strain evidence="4">DSM 15103</strain>
    </source>
</reference>
<evidence type="ECO:0000313" key="3">
    <source>
        <dbReference type="EMBL" id="SNZ03414.1"/>
    </source>
</evidence>
<dbReference type="Proteomes" id="UP000219036">
    <property type="component" value="Unassembled WGS sequence"/>
</dbReference>
<evidence type="ECO:0000256" key="1">
    <source>
        <dbReference type="SAM" id="Phobius"/>
    </source>
</evidence>
<name>A0A285N1R8_9AQUI</name>
<keyword evidence="1" id="KW-1133">Transmembrane helix</keyword>
<dbReference type="AlphaFoldDB" id="A0A285N1R8"/>
<keyword evidence="1" id="KW-0812">Transmembrane</keyword>
<keyword evidence="1" id="KW-0472">Membrane</keyword>
<dbReference type="Pfam" id="PF01882">
    <property type="entry name" value="DUF58"/>
    <property type="match status" value="1"/>
</dbReference>
<protein>
    <recommendedName>
        <fullName evidence="2">DUF58 domain-containing protein</fullName>
    </recommendedName>
</protein>
<dbReference type="PANTHER" id="PTHR34351:SF1">
    <property type="entry name" value="SLR1927 PROTEIN"/>
    <property type="match status" value="1"/>
</dbReference>
<dbReference type="PANTHER" id="PTHR34351">
    <property type="entry name" value="SLR1927 PROTEIN-RELATED"/>
    <property type="match status" value="1"/>
</dbReference>
<sequence length="270" mass="30984">MGVAAVNTGNNLIYLIVAAMLSFMGISGFFGKRNLSNLDLEIDMPEEIFAGVEFPVRVVLKNKKRFLPSFLVIFHFYDKKYIVPYIDPKGSYTFHINYLYRKRGKYTTDSFGICSVFPFNFFVRCIVYQKKIPVIVYPYPRKMENLYNSSGPGRRDGHYSTQKSGSQGDIVSIRNYSPGDPVKFIHWKASARTGELKVKEMEDLSSKPVIIDLDSIHGDLETKVSYATYLVLELYKNSVPFGLKYGKKFFKPEHSRKQKAMILTELAVLR</sequence>
<evidence type="ECO:0000313" key="4">
    <source>
        <dbReference type="Proteomes" id="UP000219036"/>
    </source>
</evidence>
<evidence type="ECO:0000259" key="2">
    <source>
        <dbReference type="Pfam" id="PF01882"/>
    </source>
</evidence>
<dbReference type="InterPro" id="IPR002881">
    <property type="entry name" value="DUF58"/>
</dbReference>
<organism evidence="3 4">
    <name type="scientific">Persephonella hydrogeniphila</name>
    <dbReference type="NCBI Taxonomy" id="198703"/>
    <lineage>
        <taxon>Bacteria</taxon>
        <taxon>Pseudomonadati</taxon>
        <taxon>Aquificota</taxon>
        <taxon>Aquificia</taxon>
        <taxon>Aquificales</taxon>
        <taxon>Hydrogenothermaceae</taxon>
        <taxon>Persephonella</taxon>
    </lineage>
</organism>
<proteinExistence type="predicted"/>
<feature type="domain" description="DUF58" evidence="2">
    <location>
        <begin position="173"/>
        <end position="214"/>
    </location>
</feature>
<gene>
    <name evidence="3" type="ORF">SAMN06265182_0374</name>
</gene>
<feature type="transmembrane region" description="Helical" evidence="1">
    <location>
        <begin position="12"/>
        <end position="30"/>
    </location>
</feature>
<dbReference type="EMBL" id="OBEI01000001">
    <property type="protein sequence ID" value="SNZ03414.1"/>
    <property type="molecule type" value="Genomic_DNA"/>
</dbReference>
<keyword evidence="4" id="KW-1185">Reference proteome</keyword>